<dbReference type="OrthoDB" id="5182370at2"/>
<evidence type="ECO:0000313" key="2">
    <source>
        <dbReference type="EMBL" id="RNE48735.1"/>
    </source>
</evidence>
<evidence type="ECO:0000313" key="3">
    <source>
        <dbReference type="Proteomes" id="UP000266975"/>
    </source>
</evidence>
<gene>
    <name evidence="2" type="ORF">C5L39_05335</name>
</gene>
<dbReference type="RefSeq" id="WP_123047872.1">
    <property type="nucleotide sequence ID" value="NZ_PTJO01000004.1"/>
</dbReference>
<dbReference type="AlphaFoldDB" id="A0A3M8K7K2"/>
<reference evidence="2 3" key="1">
    <citation type="submission" date="2018-02" db="EMBL/GenBank/DDBJ databases">
        <title>Corynebacterium alimpuense sp. nov., a marine obligate actinomycete isolated from sediments of Valparaiso bay, Chile.</title>
        <authorList>
            <person name="Claverias F."/>
            <person name="Gonzales-Siles L."/>
            <person name="Salva-Serra F."/>
            <person name="Inganaes E."/>
            <person name="Molin K."/>
            <person name="Cumsille A."/>
            <person name="Undabarrena A."/>
            <person name="Couve E."/>
            <person name="Moore E.R.B."/>
            <person name="Gomila M."/>
            <person name="Camara B."/>
        </authorList>
    </citation>
    <scope>NUCLEOTIDE SEQUENCE [LARGE SCALE GENOMIC DNA]</scope>
    <source>
        <strain evidence="2 3">CCUG 69366</strain>
    </source>
</reference>
<feature type="transmembrane region" description="Helical" evidence="1">
    <location>
        <begin position="12"/>
        <end position="33"/>
    </location>
</feature>
<proteinExistence type="predicted"/>
<organism evidence="2 3">
    <name type="scientific">Corynebacterium alimapuense</name>
    <dbReference type="NCBI Taxonomy" id="1576874"/>
    <lineage>
        <taxon>Bacteria</taxon>
        <taxon>Bacillati</taxon>
        <taxon>Actinomycetota</taxon>
        <taxon>Actinomycetes</taxon>
        <taxon>Mycobacteriales</taxon>
        <taxon>Corynebacteriaceae</taxon>
        <taxon>Corynebacterium</taxon>
    </lineage>
</organism>
<keyword evidence="1" id="KW-1133">Transmembrane helix</keyword>
<keyword evidence="1" id="KW-0812">Transmembrane</keyword>
<dbReference type="InterPro" id="IPR011047">
    <property type="entry name" value="Quinoprotein_ADH-like_sf"/>
</dbReference>
<comment type="caution">
    <text evidence="2">The sequence shown here is derived from an EMBL/GenBank/DDBJ whole genome shotgun (WGS) entry which is preliminary data.</text>
</comment>
<keyword evidence="1" id="KW-0472">Membrane</keyword>
<name>A0A3M8K7K2_9CORY</name>
<sequence>MSRPLRRTRGDLIATGVISAVCVAAVAGVWLTAPIRDSELTPAAAEYSSTAELSAVPESLSQEWTRSDEQLPGVFHPVTVNGVIASVEGQTVTAVDQSGETLWSYTRNLDLCSMAGAWGKIVITYRSAAGCGDVVSIDAGTGQYDATRSSIAPLEVVPVVSNDRIGTAGRQRLELWRSDLVRTVEYGEVEGIQEPGLQPHQDCDIESALTRTELLAVTESCPDNPGTWLRLQETSPEDARKPEINQDIYLPTGGSRLVAIAQEAVTVFVPGLQPELISYSDSGQELSRTPVESAALIDAAVDSEQSPFAPVTADLPHHMSWFDGERLYLFSPTELSPIRIYEDVVGTAVAVGDDLLVPTVEGIAVTNPDTGVVERIIPVDRAGYEGMVTLAIAGETIVEKRGDELFGLV</sequence>
<protein>
    <submittedName>
        <fullName evidence="2">Uncharacterized protein</fullName>
    </submittedName>
</protein>
<dbReference type="EMBL" id="PTJO01000004">
    <property type="protein sequence ID" value="RNE48735.1"/>
    <property type="molecule type" value="Genomic_DNA"/>
</dbReference>
<accession>A0A3M8K7K2</accession>
<dbReference type="Proteomes" id="UP000266975">
    <property type="component" value="Unassembled WGS sequence"/>
</dbReference>
<evidence type="ECO:0000256" key="1">
    <source>
        <dbReference type="SAM" id="Phobius"/>
    </source>
</evidence>
<keyword evidence="3" id="KW-1185">Reference proteome</keyword>
<dbReference type="SUPFAM" id="SSF50998">
    <property type="entry name" value="Quinoprotein alcohol dehydrogenase-like"/>
    <property type="match status" value="1"/>
</dbReference>